<organism evidence="1 2">
    <name type="scientific">Caballeronia grimmiae</name>
    <dbReference type="NCBI Taxonomy" id="1071679"/>
    <lineage>
        <taxon>Bacteria</taxon>
        <taxon>Pseudomonadati</taxon>
        <taxon>Pseudomonadota</taxon>
        <taxon>Betaproteobacteria</taxon>
        <taxon>Burkholderiales</taxon>
        <taxon>Burkholderiaceae</taxon>
        <taxon>Caballeronia</taxon>
    </lineage>
</organism>
<evidence type="ECO:0000313" key="2">
    <source>
        <dbReference type="Proteomes" id="UP000027439"/>
    </source>
</evidence>
<name>A0A069NCV3_9BURK</name>
<accession>A0A069NCV3</accession>
<protein>
    <submittedName>
        <fullName evidence="1">Uncharacterized protein</fullName>
    </submittedName>
</protein>
<dbReference type="AlphaFoldDB" id="A0A069NCV3"/>
<dbReference type="Proteomes" id="UP000027439">
    <property type="component" value="Unassembled WGS sequence"/>
</dbReference>
<evidence type="ECO:0000313" key="1">
    <source>
        <dbReference type="EMBL" id="KDR26140.1"/>
    </source>
</evidence>
<proteinExistence type="predicted"/>
<dbReference type="EMBL" id="JFHE01000060">
    <property type="protein sequence ID" value="KDR26140.1"/>
    <property type="molecule type" value="Genomic_DNA"/>
</dbReference>
<reference evidence="1 2" key="1">
    <citation type="submission" date="2014-03" db="EMBL/GenBank/DDBJ databases">
        <title>Draft Genome Sequences of Four Burkholderia Strains.</title>
        <authorList>
            <person name="Liu X.Y."/>
            <person name="Li C.X."/>
            <person name="Xu J.H."/>
        </authorList>
    </citation>
    <scope>NUCLEOTIDE SEQUENCE [LARGE SCALE GENOMIC DNA]</scope>
    <source>
        <strain evidence="1 2">R27</strain>
    </source>
</reference>
<sequence>MAALRFVGLGGQHLQVGDTEQALKLGAHLELTEPLKHIDELPCSAARTFISSANLPRNVAALRCTAT</sequence>
<gene>
    <name evidence="1" type="ORF">BG57_28395</name>
</gene>
<comment type="caution">
    <text evidence="1">The sequence shown here is derived from an EMBL/GenBank/DDBJ whole genome shotgun (WGS) entry which is preliminary data.</text>
</comment>